<dbReference type="InterPro" id="IPR000595">
    <property type="entry name" value="cNMP-bd_dom"/>
</dbReference>
<dbReference type="InterPro" id="IPR036390">
    <property type="entry name" value="WH_DNA-bd_sf"/>
</dbReference>
<dbReference type="SUPFAM" id="SSF46785">
    <property type="entry name" value="Winged helix' DNA-binding domain"/>
    <property type="match status" value="1"/>
</dbReference>
<dbReference type="InterPro" id="IPR014710">
    <property type="entry name" value="RmlC-like_jellyroll"/>
</dbReference>
<dbReference type="PANTHER" id="PTHR24567">
    <property type="entry name" value="CRP FAMILY TRANSCRIPTIONAL REGULATORY PROTEIN"/>
    <property type="match status" value="1"/>
</dbReference>
<gene>
    <name evidence="6" type="primary">crp_2</name>
    <name evidence="6" type="ORF">CLTHE_07090</name>
</gene>
<protein>
    <submittedName>
        <fullName evidence="6">cAMP receptor protein</fullName>
    </submittedName>
</protein>
<comment type="caution">
    <text evidence="6">The sequence shown here is derived from an EMBL/GenBank/DDBJ whole genome shotgun (WGS) entry which is preliminary data.</text>
</comment>
<evidence type="ECO:0000313" key="7">
    <source>
        <dbReference type="Proteomes" id="UP000191448"/>
    </source>
</evidence>
<dbReference type="InterPro" id="IPR012318">
    <property type="entry name" value="HTH_CRP"/>
</dbReference>
<evidence type="ECO:0000259" key="5">
    <source>
        <dbReference type="PROSITE" id="PS51063"/>
    </source>
</evidence>
<evidence type="ECO:0000256" key="3">
    <source>
        <dbReference type="ARBA" id="ARBA00023163"/>
    </source>
</evidence>
<dbReference type="GO" id="GO:0003700">
    <property type="term" value="F:DNA-binding transcription factor activity"/>
    <property type="evidence" value="ECO:0007669"/>
    <property type="project" value="TreeGrafter"/>
</dbReference>
<keyword evidence="6" id="KW-0675">Receptor</keyword>
<feature type="domain" description="Cyclic nucleotide-binding" evidence="4">
    <location>
        <begin position="12"/>
        <end position="131"/>
    </location>
</feature>
<keyword evidence="3" id="KW-0804">Transcription</keyword>
<reference evidence="6 7" key="1">
    <citation type="submission" date="2016-02" db="EMBL/GenBank/DDBJ databases">
        <title>Genome sequence of Clostridium thermobutyricum DSM 4928.</title>
        <authorList>
            <person name="Poehlein A."/>
            <person name="Daniel R."/>
        </authorList>
    </citation>
    <scope>NUCLEOTIDE SEQUENCE [LARGE SCALE GENOMIC DNA]</scope>
    <source>
        <strain evidence="6 7">DSM 4928</strain>
    </source>
</reference>
<dbReference type="Gene3D" id="2.60.120.10">
    <property type="entry name" value="Jelly Rolls"/>
    <property type="match status" value="1"/>
</dbReference>
<proteinExistence type="predicted"/>
<dbReference type="Pfam" id="PF00027">
    <property type="entry name" value="cNMP_binding"/>
    <property type="match status" value="1"/>
</dbReference>
<dbReference type="PROSITE" id="PS50042">
    <property type="entry name" value="CNMP_BINDING_3"/>
    <property type="match status" value="1"/>
</dbReference>
<dbReference type="Gene3D" id="1.10.10.10">
    <property type="entry name" value="Winged helix-like DNA-binding domain superfamily/Winged helix DNA-binding domain"/>
    <property type="match status" value="1"/>
</dbReference>
<dbReference type="SUPFAM" id="SSF51206">
    <property type="entry name" value="cAMP-binding domain-like"/>
    <property type="match status" value="1"/>
</dbReference>
<evidence type="ECO:0000313" key="6">
    <source>
        <dbReference type="EMBL" id="OPX49327.1"/>
    </source>
</evidence>
<dbReference type="GO" id="GO:0003677">
    <property type="term" value="F:DNA binding"/>
    <property type="evidence" value="ECO:0007669"/>
    <property type="project" value="UniProtKB-KW"/>
</dbReference>
<organism evidence="6 7">
    <name type="scientific">Clostridium thermobutyricum DSM 4928</name>
    <dbReference type="NCBI Taxonomy" id="1121339"/>
    <lineage>
        <taxon>Bacteria</taxon>
        <taxon>Bacillati</taxon>
        <taxon>Bacillota</taxon>
        <taxon>Clostridia</taxon>
        <taxon>Eubacteriales</taxon>
        <taxon>Clostridiaceae</taxon>
        <taxon>Clostridium</taxon>
    </lineage>
</organism>
<dbReference type="InterPro" id="IPR050397">
    <property type="entry name" value="Env_Response_Regulators"/>
</dbReference>
<dbReference type="AlphaFoldDB" id="A0A1V4SXJ4"/>
<evidence type="ECO:0000259" key="4">
    <source>
        <dbReference type="PROSITE" id="PS50042"/>
    </source>
</evidence>
<dbReference type="Pfam" id="PF13545">
    <property type="entry name" value="HTH_Crp_2"/>
    <property type="match status" value="1"/>
</dbReference>
<dbReference type="Proteomes" id="UP000191448">
    <property type="component" value="Unassembled WGS sequence"/>
</dbReference>
<dbReference type="PANTHER" id="PTHR24567:SF74">
    <property type="entry name" value="HTH-TYPE TRANSCRIPTIONAL REGULATOR ARCR"/>
    <property type="match status" value="1"/>
</dbReference>
<dbReference type="SMART" id="SM00419">
    <property type="entry name" value="HTH_CRP"/>
    <property type="match status" value="1"/>
</dbReference>
<keyword evidence="2" id="KW-0238">DNA-binding</keyword>
<evidence type="ECO:0000256" key="2">
    <source>
        <dbReference type="ARBA" id="ARBA00023125"/>
    </source>
</evidence>
<dbReference type="EMBL" id="LTAY01000025">
    <property type="protein sequence ID" value="OPX49327.1"/>
    <property type="molecule type" value="Genomic_DNA"/>
</dbReference>
<dbReference type="GO" id="GO:0005829">
    <property type="term" value="C:cytosol"/>
    <property type="evidence" value="ECO:0007669"/>
    <property type="project" value="TreeGrafter"/>
</dbReference>
<keyword evidence="1" id="KW-0805">Transcription regulation</keyword>
<dbReference type="SMART" id="SM00100">
    <property type="entry name" value="cNMP"/>
    <property type="match status" value="1"/>
</dbReference>
<name>A0A1V4SXJ4_9CLOT</name>
<dbReference type="RefSeq" id="WP_002598085.1">
    <property type="nucleotide sequence ID" value="NZ_LTAY01000025.1"/>
</dbReference>
<dbReference type="PROSITE" id="PS51063">
    <property type="entry name" value="HTH_CRP_2"/>
    <property type="match status" value="1"/>
</dbReference>
<evidence type="ECO:0000256" key="1">
    <source>
        <dbReference type="ARBA" id="ARBA00023015"/>
    </source>
</evidence>
<dbReference type="CDD" id="cd00038">
    <property type="entry name" value="CAP_ED"/>
    <property type="match status" value="1"/>
</dbReference>
<dbReference type="InterPro" id="IPR036388">
    <property type="entry name" value="WH-like_DNA-bd_sf"/>
</dbReference>
<sequence>MVNVENLIEIDFFKNLKKSTLMKLSLYSDLNRVKKGEHIFREKEVTNNIYIVKSGKVSLYKFSENSYKKIIFILGENEILNEVLIDDLPSSVSCEVFEEAELISINKFDFLDIMEEDFELTKIVLTGLSKKLRRTYRQIKNSTPLKIEKRLAAKLWKLSKDYGVMESRGCRINIKISVTYLSEMFGMPRETVSRGINSLVKDGFIIKDNKDIIIVDRDKLSDYFKGL</sequence>
<dbReference type="OrthoDB" id="1706474at2"/>
<dbReference type="InterPro" id="IPR018490">
    <property type="entry name" value="cNMP-bd_dom_sf"/>
</dbReference>
<accession>A0A1V4SXJ4</accession>
<feature type="domain" description="HTH crp-type" evidence="5">
    <location>
        <begin position="145"/>
        <end position="218"/>
    </location>
</feature>